<evidence type="ECO:0000313" key="2">
    <source>
        <dbReference type="Proteomes" id="UP000523007"/>
    </source>
</evidence>
<sequence>MAYRYATERADHTDLASGHVLRSAPGHPGFPARLASELFQRALAHLDAGPVGLWDPCCGSGHLLAVLGMLHRGRLVHVHASDVDSEAVRIAARNLDLLTAQGMAERERELRAQAVEFGRPSFADRAGAAQRLAARLRAHGGDLPHSACEGDAFAPSPPQRRVDLVLTDVPYGDLAHWAGASPAEDEVPELLRALSAVLAERTVLAVTARTRRIGLPRGTRALERVRVGNRAAVLVRAGDIR</sequence>
<dbReference type="Gene3D" id="1.10.287.540">
    <property type="entry name" value="Helix hairpin bin"/>
    <property type="match status" value="1"/>
</dbReference>
<dbReference type="Proteomes" id="UP000523007">
    <property type="component" value="Unassembled WGS sequence"/>
</dbReference>
<organism evidence="1 2">
    <name type="scientific">Lipingzhangella halophila</name>
    <dbReference type="NCBI Taxonomy" id="1783352"/>
    <lineage>
        <taxon>Bacteria</taxon>
        <taxon>Bacillati</taxon>
        <taxon>Actinomycetota</taxon>
        <taxon>Actinomycetes</taxon>
        <taxon>Streptosporangiales</taxon>
        <taxon>Nocardiopsidaceae</taxon>
        <taxon>Lipingzhangella</taxon>
    </lineage>
</organism>
<dbReference type="GO" id="GO:0008168">
    <property type="term" value="F:methyltransferase activity"/>
    <property type="evidence" value="ECO:0007669"/>
    <property type="project" value="UniProtKB-KW"/>
</dbReference>
<dbReference type="GO" id="GO:0032259">
    <property type="term" value="P:methylation"/>
    <property type="evidence" value="ECO:0007669"/>
    <property type="project" value="UniProtKB-KW"/>
</dbReference>
<dbReference type="Pfam" id="PF11599">
    <property type="entry name" value="AviRa"/>
    <property type="match status" value="1"/>
</dbReference>
<comment type="caution">
    <text evidence="1">The sequence shown here is derived from an EMBL/GenBank/DDBJ whole genome shotgun (WGS) entry which is preliminary data.</text>
</comment>
<gene>
    <name evidence="1" type="ORF">F4561_005133</name>
</gene>
<dbReference type="RefSeq" id="WP_184582300.1">
    <property type="nucleotide sequence ID" value="NZ_JACHJT010000001.1"/>
</dbReference>
<dbReference type="InterPro" id="IPR029063">
    <property type="entry name" value="SAM-dependent_MTases_sf"/>
</dbReference>
<evidence type="ECO:0000313" key="1">
    <source>
        <dbReference type="EMBL" id="MBB4934313.1"/>
    </source>
</evidence>
<accession>A0A7W7RMI2</accession>
<keyword evidence="2" id="KW-1185">Reference proteome</keyword>
<dbReference type="InterPro" id="IPR024268">
    <property type="entry name" value="AviRa"/>
</dbReference>
<dbReference type="Gene3D" id="3.40.50.150">
    <property type="entry name" value="Vaccinia Virus protein VP39"/>
    <property type="match status" value="1"/>
</dbReference>
<proteinExistence type="predicted"/>
<dbReference type="SUPFAM" id="SSF53335">
    <property type="entry name" value="S-adenosyl-L-methionine-dependent methyltransferases"/>
    <property type="match status" value="1"/>
</dbReference>
<keyword evidence="1" id="KW-0808">Transferase</keyword>
<keyword evidence="1" id="KW-0489">Methyltransferase</keyword>
<dbReference type="AlphaFoldDB" id="A0A7W7RMI2"/>
<dbReference type="EMBL" id="JACHJT010000001">
    <property type="protein sequence ID" value="MBB4934313.1"/>
    <property type="molecule type" value="Genomic_DNA"/>
</dbReference>
<protein>
    <submittedName>
        <fullName evidence="1">23S rRNA G2445 N2-methylase RlmL</fullName>
    </submittedName>
</protein>
<name>A0A7W7RMI2_9ACTN</name>
<reference evidence="1 2" key="1">
    <citation type="submission" date="2020-08" db="EMBL/GenBank/DDBJ databases">
        <title>Sequencing the genomes of 1000 actinobacteria strains.</title>
        <authorList>
            <person name="Klenk H.-P."/>
        </authorList>
    </citation>
    <scope>NUCLEOTIDE SEQUENCE [LARGE SCALE GENOMIC DNA]</scope>
    <source>
        <strain evidence="1 2">DSM 102030</strain>
    </source>
</reference>